<comment type="caution">
    <text evidence="2">The sequence shown here is derived from an EMBL/GenBank/DDBJ whole genome shotgun (WGS) entry which is preliminary data.</text>
</comment>
<keyword evidence="1" id="KW-0732">Signal</keyword>
<organism evidence="2 3">
    <name type="scientific">Crenobacter intestini</name>
    <dbReference type="NCBI Taxonomy" id="2563443"/>
    <lineage>
        <taxon>Bacteria</taxon>
        <taxon>Pseudomonadati</taxon>
        <taxon>Pseudomonadota</taxon>
        <taxon>Betaproteobacteria</taxon>
        <taxon>Neisseriales</taxon>
        <taxon>Neisseriaceae</taxon>
        <taxon>Crenobacter</taxon>
    </lineage>
</organism>
<evidence type="ECO:0000313" key="2">
    <source>
        <dbReference type="EMBL" id="TIC87168.1"/>
    </source>
</evidence>
<dbReference type="RefSeq" id="WP_136551179.1">
    <property type="nucleotide sequence ID" value="NZ_STGJ01000001.1"/>
</dbReference>
<keyword evidence="3" id="KW-1185">Reference proteome</keyword>
<name>A0A4T0V5W9_9NEIS</name>
<dbReference type="EMBL" id="STGJ01000001">
    <property type="protein sequence ID" value="TIC87168.1"/>
    <property type="molecule type" value="Genomic_DNA"/>
</dbReference>
<dbReference type="PROSITE" id="PS51257">
    <property type="entry name" value="PROKAR_LIPOPROTEIN"/>
    <property type="match status" value="1"/>
</dbReference>
<accession>A0A4T0V5W9</accession>
<proteinExistence type="predicted"/>
<protein>
    <recommendedName>
        <fullName evidence="4">Lipoprotein</fullName>
    </recommendedName>
</protein>
<feature type="signal peptide" evidence="1">
    <location>
        <begin position="1"/>
        <end position="21"/>
    </location>
</feature>
<reference evidence="2 3" key="1">
    <citation type="submission" date="2019-04" db="EMBL/GenBank/DDBJ databases">
        <title>Crenobacter sp. nov.</title>
        <authorList>
            <person name="Shi S."/>
        </authorList>
    </citation>
    <scope>NUCLEOTIDE SEQUENCE [LARGE SCALE GENOMIC DNA]</scope>
    <source>
        <strain evidence="2 3">GY 70310</strain>
    </source>
</reference>
<feature type="chain" id="PRO_5020748334" description="Lipoprotein" evidence="1">
    <location>
        <begin position="22"/>
        <end position="243"/>
    </location>
</feature>
<evidence type="ECO:0008006" key="4">
    <source>
        <dbReference type="Google" id="ProtNLM"/>
    </source>
</evidence>
<gene>
    <name evidence="2" type="ORF">E5K04_01755</name>
</gene>
<dbReference type="Proteomes" id="UP000308891">
    <property type="component" value="Unassembled WGS sequence"/>
</dbReference>
<evidence type="ECO:0000256" key="1">
    <source>
        <dbReference type="SAM" id="SignalP"/>
    </source>
</evidence>
<evidence type="ECO:0000313" key="3">
    <source>
        <dbReference type="Proteomes" id="UP000308891"/>
    </source>
</evidence>
<dbReference type="AlphaFoldDB" id="A0A4T0V5W9"/>
<dbReference type="OrthoDB" id="5866325at2"/>
<sequence length="243" mass="25933">MRASALLAGVLALGLAGCAWVPAKKTVPEHAFDARELIQTPTQRLATLVMAENLQSLDRLLAKLYLRNPAAWRQGGHTSAEAAKSEVMFAIKSRLPLAPLGRVRAQDAIATAFEPAFEGDRAGTLVYGLGSMLMDAWEGERTPTLTDTVNAQKLANAAYNIEVAAWLLNHRADAAGRPLLVANERTADTVNLSFEREFGQMIGRTLLMATVSGEHLRRSAIGGAQAVATSTLLLPLSALPALP</sequence>